<evidence type="ECO:0000256" key="2">
    <source>
        <dbReference type="ARBA" id="ARBA00022692"/>
    </source>
</evidence>
<dbReference type="AlphaFoldDB" id="A0A7W7I038"/>
<dbReference type="GO" id="GO:0016020">
    <property type="term" value="C:membrane"/>
    <property type="evidence" value="ECO:0007669"/>
    <property type="project" value="UniProtKB-SubCell"/>
</dbReference>
<evidence type="ECO:0000256" key="4">
    <source>
        <dbReference type="ARBA" id="ARBA00023136"/>
    </source>
</evidence>
<dbReference type="Pfam" id="PF00654">
    <property type="entry name" value="Voltage_CLC"/>
    <property type="match status" value="1"/>
</dbReference>
<accession>A0A7W7I038</accession>
<evidence type="ECO:0000256" key="3">
    <source>
        <dbReference type="ARBA" id="ARBA00022989"/>
    </source>
</evidence>
<sequence>MSVDPVAVLRSRRYVVLLVFAAALGVPIAVVAYGFLKLLALVQGWAYTDLPHGLGFADTPLWWPVVPLVAAGTIVGLTVRYLPGRGGESPVDGFHPGGLPEPRALPGIAIAATAGIGLGAVVGPEGPLVALGGGLAYLAAHLARRDLPAQAGAAVAATGSFAAISTLLGSPLSGAFLLMEASGLGGATASLVLVPGLLGAGIGALIFTGLDELTGFGQFSLAIPDLPTVVAPTVSEFGWAIVIGLAAPPLCVGIRWLARALRKHSERRPVLLTPLAGLVVAALAIGYAASTGKDASDVLFSGQEALPGLIENSATYSAAALLLLVAAKALAYAVSMSSLRGGPIFPAMFVGAALGILLSLLPGLDLVPGAAMGIGAMTVGMLRLPLTAVLLTTIFLGTDGFPVMPLVIVAVAISYVLTVRLDPPPAVTASG</sequence>
<keyword evidence="4 5" id="KW-0472">Membrane</keyword>
<evidence type="ECO:0000313" key="6">
    <source>
        <dbReference type="EMBL" id="MBB4763929.1"/>
    </source>
</evidence>
<dbReference type="InterPro" id="IPR014743">
    <property type="entry name" value="Cl-channel_core"/>
</dbReference>
<organism evidence="6 7">
    <name type="scientific">Actinoplanes digitatis</name>
    <dbReference type="NCBI Taxonomy" id="1868"/>
    <lineage>
        <taxon>Bacteria</taxon>
        <taxon>Bacillati</taxon>
        <taxon>Actinomycetota</taxon>
        <taxon>Actinomycetes</taxon>
        <taxon>Micromonosporales</taxon>
        <taxon>Micromonosporaceae</taxon>
        <taxon>Actinoplanes</taxon>
    </lineage>
</organism>
<feature type="transmembrane region" description="Helical" evidence="5">
    <location>
        <begin position="344"/>
        <end position="364"/>
    </location>
</feature>
<reference evidence="6 7" key="1">
    <citation type="submission" date="2020-08" db="EMBL/GenBank/DDBJ databases">
        <title>Sequencing the genomes of 1000 actinobacteria strains.</title>
        <authorList>
            <person name="Klenk H.-P."/>
        </authorList>
    </citation>
    <scope>NUCLEOTIDE SEQUENCE [LARGE SCALE GENOMIC DNA]</scope>
    <source>
        <strain evidence="6 7">DSM 43149</strain>
    </source>
</reference>
<feature type="transmembrane region" description="Helical" evidence="5">
    <location>
        <begin position="14"/>
        <end position="41"/>
    </location>
</feature>
<dbReference type="InterPro" id="IPR050368">
    <property type="entry name" value="ClC-type_chloride_channel"/>
</dbReference>
<name>A0A7W7I038_9ACTN</name>
<gene>
    <name evidence="6" type="ORF">BJ971_004485</name>
</gene>
<feature type="transmembrane region" description="Helical" evidence="5">
    <location>
        <begin position="191"/>
        <end position="210"/>
    </location>
</feature>
<proteinExistence type="predicted"/>
<keyword evidence="7" id="KW-1185">Reference proteome</keyword>
<keyword evidence="3 5" id="KW-1133">Transmembrane helix</keyword>
<feature type="transmembrane region" description="Helical" evidence="5">
    <location>
        <begin position="314"/>
        <end position="332"/>
    </location>
</feature>
<keyword evidence="2 5" id="KW-0812">Transmembrane</keyword>
<feature type="transmembrane region" description="Helical" evidence="5">
    <location>
        <begin position="237"/>
        <end position="258"/>
    </location>
</feature>
<evidence type="ECO:0000256" key="1">
    <source>
        <dbReference type="ARBA" id="ARBA00004141"/>
    </source>
</evidence>
<dbReference type="PANTHER" id="PTHR43427">
    <property type="entry name" value="CHLORIDE CHANNEL PROTEIN CLC-E"/>
    <property type="match status" value="1"/>
</dbReference>
<protein>
    <submittedName>
        <fullName evidence="6">H+/Cl- antiporter ClcA</fullName>
    </submittedName>
</protein>
<dbReference type="Proteomes" id="UP000578112">
    <property type="component" value="Unassembled WGS sequence"/>
</dbReference>
<dbReference type="RefSeq" id="WP_184995173.1">
    <property type="nucleotide sequence ID" value="NZ_BOMK01000024.1"/>
</dbReference>
<feature type="transmembrane region" description="Helical" evidence="5">
    <location>
        <begin position="403"/>
        <end position="421"/>
    </location>
</feature>
<feature type="transmembrane region" description="Helical" evidence="5">
    <location>
        <begin position="370"/>
        <end position="396"/>
    </location>
</feature>
<feature type="transmembrane region" description="Helical" evidence="5">
    <location>
        <begin position="61"/>
        <end position="83"/>
    </location>
</feature>
<evidence type="ECO:0000313" key="7">
    <source>
        <dbReference type="Proteomes" id="UP000578112"/>
    </source>
</evidence>
<dbReference type="Gene3D" id="1.10.3080.10">
    <property type="entry name" value="Clc chloride channel"/>
    <property type="match status" value="1"/>
</dbReference>
<dbReference type="InterPro" id="IPR001807">
    <property type="entry name" value="ClC"/>
</dbReference>
<dbReference type="SUPFAM" id="SSF81340">
    <property type="entry name" value="Clc chloride channel"/>
    <property type="match status" value="1"/>
</dbReference>
<comment type="caution">
    <text evidence="6">The sequence shown here is derived from an EMBL/GenBank/DDBJ whole genome shotgun (WGS) entry which is preliminary data.</text>
</comment>
<comment type="subcellular location">
    <subcellularLocation>
        <location evidence="1">Membrane</location>
        <topology evidence="1">Multi-pass membrane protein</topology>
    </subcellularLocation>
</comment>
<dbReference type="CDD" id="cd00400">
    <property type="entry name" value="Voltage_gated_ClC"/>
    <property type="match status" value="1"/>
</dbReference>
<dbReference type="PRINTS" id="PR00762">
    <property type="entry name" value="CLCHANNEL"/>
</dbReference>
<feature type="transmembrane region" description="Helical" evidence="5">
    <location>
        <begin position="270"/>
        <end position="289"/>
    </location>
</feature>
<dbReference type="EMBL" id="JACHNH010000001">
    <property type="protein sequence ID" value="MBB4763929.1"/>
    <property type="molecule type" value="Genomic_DNA"/>
</dbReference>
<feature type="transmembrane region" description="Helical" evidence="5">
    <location>
        <begin position="151"/>
        <end position="179"/>
    </location>
</feature>
<dbReference type="GO" id="GO:0015108">
    <property type="term" value="F:chloride transmembrane transporter activity"/>
    <property type="evidence" value="ECO:0007669"/>
    <property type="project" value="InterPro"/>
</dbReference>
<evidence type="ECO:0000256" key="5">
    <source>
        <dbReference type="SAM" id="Phobius"/>
    </source>
</evidence>